<dbReference type="AlphaFoldDB" id="A0A8S3FVI9"/>
<gene>
    <name evidence="4" type="ORF">BYL167_LOCUS70260</name>
</gene>
<dbReference type="InterPro" id="IPR007940">
    <property type="entry name" value="SH3BP5"/>
</dbReference>
<proteinExistence type="inferred from homology"/>
<organism evidence="4 5">
    <name type="scientific">Rotaria magnacalcarata</name>
    <dbReference type="NCBI Taxonomy" id="392030"/>
    <lineage>
        <taxon>Eukaryota</taxon>
        <taxon>Metazoa</taxon>
        <taxon>Spiralia</taxon>
        <taxon>Gnathifera</taxon>
        <taxon>Rotifera</taxon>
        <taxon>Eurotatoria</taxon>
        <taxon>Bdelloidea</taxon>
        <taxon>Philodinida</taxon>
        <taxon>Philodinidae</taxon>
        <taxon>Rotaria</taxon>
    </lineage>
</organism>
<feature type="non-terminal residue" evidence="4">
    <location>
        <position position="1"/>
    </location>
</feature>
<dbReference type="Proteomes" id="UP000681967">
    <property type="component" value="Unassembled WGS sequence"/>
</dbReference>
<accession>A0A8S3FVI9</accession>
<name>A0A8S3FVI9_9BILA</name>
<evidence type="ECO:0000256" key="1">
    <source>
        <dbReference type="ARBA" id="ARBA00007796"/>
    </source>
</evidence>
<comment type="caution">
    <text evidence="4">The sequence shown here is derived from an EMBL/GenBank/DDBJ whole genome shotgun (WGS) entry which is preliminary data.</text>
</comment>
<evidence type="ECO:0000313" key="4">
    <source>
        <dbReference type="EMBL" id="CAF5141520.1"/>
    </source>
</evidence>
<reference evidence="4" key="1">
    <citation type="submission" date="2021-02" db="EMBL/GenBank/DDBJ databases">
        <authorList>
            <person name="Nowell W R."/>
        </authorList>
    </citation>
    <scope>NUCLEOTIDE SEQUENCE</scope>
</reference>
<dbReference type="EMBL" id="CAJOBH010252358">
    <property type="protein sequence ID" value="CAF5141520.1"/>
    <property type="molecule type" value="Genomic_DNA"/>
</dbReference>
<dbReference type="GO" id="GO:0035556">
    <property type="term" value="P:intracellular signal transduction"/>
    <property type="evidence" value="ECO:0007669"/>
    <property type="project" value="InterPro"/>
</dbReference>
<sequence>FQKRKVYGLERCLSEAKSQYQESLRNLEHISNEIHEQRSQKKSNQDLGEQISNVKE</sequence>
<evidence type="ECO:0000313" key="5">
    <source>
        <dbReference type="Proteomes" id="UP000681967"/>
    </source>
</evidence>
<comment type="similarity">
    <text evidence="1">Belongs to the SH3BP5 family.</text>
</comment>
<dbReference type="Pfam" id="PF05276">
    <property type="entry name" value="SH3BP5"/>
    <property type="match status" value="1"/>
</dbReference>
<feature type="region of interest" description="Disordered" evidence="3">
    <location>
        <begin position="33"/>
        <end position="56"/>
    </location>
</feature>
<feature type="compositionally biased region" description="Polar residues" evidence="3">
    <location>
        <begin position="45"/>
        <end position="56"/>
    </location>
</feature>
<keyword evidence="2" id="KW-0175">Coiled coil</keyword>
<protein>
    <submittedName>
        <fullName evidence="4">Uncharacterized protein</fullName>
    </submittedName>
</protein>
<evidence type="ECO:0000256" key="3">
    <source>
        <dbReference type="SAM" id="MobiDB-lite"/>
    </source>
</evidence>
<evidence type="ECO:0000256" key="2">
    <source>
        <dbReference type="ARBA" id="ARBA00023054"/>
    </source>
</evidence>